<keyword evidence="2" id="KW-1185">Reference proteome</keyword>
<organism evidence="1 2">
    <name type="scientific">Leucogyrophana mollusca</name>
    <dbReference type="NCBI Taxonomy" id="85980"/>
    <lineage>
        <taxon>Eukaryota</taxon>
        <taxon>Fungi</taxon>
        <taxon>Dikarya</taxon>
        <taxon>Basidiomycota</taxon>
        <taxon>Agaricomycotina</taxon>
        <taxon>Agaricomycetes</taxon>
        <taxon>Agaricomycetidae</taxon>
        <taxon>Boletales</taxon>
        <taxon>Boletales incertae sedis</taxon>
        <taxon>Leucogyrophana</taxon>
    </lineage>
</organism>
<evidence type="ECO:0000313" key="2">
    <source>
        <dbReference type="Proteomes" id="UP000790709"/>
    </source>
</evidence>
<name>A0ACB8B0F3_9AGAM</name>
<protein>
    <submittedName>
        <fullName evidence="1">Uncharacterized protein</fullName>
    </submittedName>
</protein>
<sequence>LTQIVNSLTSKLEIGAPMASLYLLGHPDHYTSHEFASCHWKSFVYEARKDWHPEEIFDYIYRPEEFEDMSLYDWIRYSVRKPISKTKGKAADDPTADGSNPAEDDDVTDDGAPQQIDTSFFRFLSHHPLHGSHHVRCTYRNGGRVPNLIGGSLPRPDRGDREYYCSTMLTLFRPWRRGRELKGPEQSWDEAFNSYAFGDLAKTVMKNINVKYECLDARDDYSAQRRQEGKGGDHELPAWYPFDAGDGLPHLDDDDMELDCAYPSLDEDRVLETNVLGRLTAKWNYDKSVVERILQCSGWLDPVTTPLDNVEI</sequence>
<accession>A0ACB8B0F3</accession>
<gene>
    <name evidence="1" type="ORF">BV22DRAFT_996853</name>
</gene>
<dbReference type="Proteomes" id="UP000790709">
    <property type="component" value="Unassembled WGS sequence"/>
</dbReference>
<comment type="caution">
    <text evidence="1">The sequence shown here is derived from an EMBL/GenBank/DDBJ whole genome shotgun (WGS) entry which is preliminary data.</text>
</comment>
<feature type="non-terminal residue" evidence="1">
    <location>
        <position position="1"/>
    </location>
</feature>
<proteinExistence type="predicted"/>
<reference evidence="1" key="1">
    <citation type="journal article" date="2021" name="New Phytol.">
        <title>Evolutionary innovations through gain and loss of genes in the ectomycorrhizal Boletales.</title>
        <authorList>
            <person name="Wu G."/>
            <person name="Miyauchi S."/>
            <person name="Morin E."/>
            <person name="Kuo A."/>
            <person name="Drula E."/>
            <person name="Varga T."/>
            <person name="Kohler A."/>
            <person name="Feng B."/>
            <person name="Cao Y."/>
            <person name="Lipzen A."/>
            <person name="Daum C."/>
            <person name="Hundley H."/>
            <person name="Pangilinan J."/>
            <person name="Johnson J."/>
            <person name="Barry K."/>
            <person name="LaButti K."/>
            <person name="Ng V."/>
            <person name="Ahrendt S."/>
            <person name="Min B."/>
            <person name="Choi I.G."/>
            <person name="Park H."/>
            <person name="Plett J.M."/>
            <person name="Magnuson J."/>
            <person name="Spatafora J.W."/>
            <person name="Nagy L.G."/>
            <person name="Henrissat B."/>
            <person name="Grigoriev I.V."/>
            <person name="Yang Z.L."/>
            <person name="Xu J."/>
            <person name="Martin F.M."/>
        </authorList>
    </citation>
    <scope>NUCLEOTIDE SEQUENCE</scope>
    <source>
        <strain evidence="1">KUC20120723A-06</strain>
    </source>
</reference>
<evidence type="ECO:0000313" key="1">
    <source>
        <dbReference type="EMBL" id="KAH7918709.1"/>
    </source>
</evidence>
<feature type="non-terminal residue" evidence="1">
    <location>
        <position position="312"/>
    </location>
</feature>
<dbReference type="EMBL" id="MU266745">
    <property type="protein sequence ID" value="KAH7918709.1"/>
    <property type="molecule type" value="Genomic_DNA"/>
</dbReference>